<feature type="transmembrane region" description="Helical" evidence="12">
    <location>
        <begin position="116"/>
        <end position="135"/>
    </location>
</feature>
<dbReference type="Pfam" id="PF00672">
    <property type="entry name" value="HAMP"/>
    <property type="match status" value="1"/>
</dbReference>
<dbReference type="SMART" id="SM00387">
    <property type="entry name" value="HATPase_c"/>
    <property type="match status" value="1"/>
</dbReference>
<dbReference type="EMBL" id="CP030073">
    <property type="protein sequence ID" value="AWW40525.1"/>
    <property type="molecule type" value="Genomic_DNA"/>
</dbReference>
<evidence type="ECO:0000256" key="6">
    <source>
        <dbReference type="ARBA" id="ARBA00022692"/>
    </source>
</evidence>
<dbReference type="SMART" id="SM00388">
    <property type="entry name" value="HisKA"/>
    <property type="match status" value="1"/>
</dbReference>
<keyword evidence="4" id="KW-0597">Phosphoprotein</keyword>
<evidence type="ECO:0000256" key="10">
    <source>
        <dbReference type="ARBA" id="ARBA00023136"/>
    </source>
</evidence>
<evidence type="ECO:0000313" key="15">
    <source>
        <dbReference type="EMBL" id="AWW40525.1"/>
    </source>
</evidence>
<dbReference type="Pfam" id="PF00512">
    <property type="entry name" value="HisKA"/>
    <property type="match status" value="1"/>
</dbReference>
<evidence type="ECO:0000256" key="9">
    <source>
        <dbReference type="ARBA" id="ARBA00023012"/>
    </source>
</evidence>
<dbReference type="PRINTS" id="PR00344">
    <property type="entry name" value="BCTRLSENSOR"/>
</dbReference>
<dbReference type="InterPro" id="IPR036890">
    <property type="entry name" value="HATPase_C_sf"/>
</dbReference>
<dbReference type="CDD" id="cd00082">
    <property type="entry name" value="HisKA"/>
    <property type="match status" value="1"/>
</dbReference>
<keyword evidence="5" id="KW-0808">Transferase</keyword>
<evidence type="ECO:0000256" key="12">
    <source>
        <dbReference type="SAM" id="Phobius"/>
    </source>
</evidence>
<protein>
    <recommendedName>
        <fullName evidence="3">histidine kinase</fullName>
        <ecNumber evidence="3">2.7.13.3</ecNumber>
    </recommendedName>
</protein>
<dbReference type="GO" id="GO:0005886">
    <property type="term" value="C:plasma membrane"/>
    <property type="evidence" value="ECO:0007669"/>
    <property type="project" value="UniProtKB-SubCell"/>
</dbReference>
<evidence type="ECO:0000256" key="2">
    <source>
        <dbReference type="ARBA" id="ARBA00004236"/>
    </source>
</evidence>
<dbReference type="InterPro" id="IPR003660">
    <property type="entry name" value="HAMP_dom"/>
</dbReference>
<dbReference type="Pfam" id="PF02518">
    <property type="entry name" value="HATPase_c"/>
    <property type="match status" value="1"/>
</dbReference>
<gene>
    <name evidence="15" type="ORF">DN051_30835</name>
</gene>
<evidence type="ECO:0000259" key="13">
    <source>
        <dbReference type="PROSITE" id="PS50109"/>
    </source>
</evidence>
<evidence type="ECO:0000313" key="16">
    <source>
        <dbReference type="Proteomes" id="UP000249616"/>
    </source>
</evidence>
<dbReference type="SUPFAM" id="SSF158472">
    <property type="entry name" value="HAMP domain-like"/>
    <property type="match status" value="1"/>
</dbReference>
<dbReference type="InterPro" id="IPR003661">
    <property type="entry name" value="HisK_dim/P_dom"/>
</dbReference>
<comment type="catalytic activity">
    <reaction evidence="1">
        <text>ATP + protein L-histidine = ADP + protein N-phospho-L-histidine.</text>
        <dbReference type="EC" id="2.7.13.3"/>
    </reaction>
</comment>
<dbReference type="SUPFAM" id="SSF47384">
    <property type="entry name" value="Homodimeric domain of signal transducing histidine kinase"/>
    <property type="match status" value="1"/>
</dbReference>
<evidence type="ECO:0000256" key="1">
    <source>
        <dbReference type="ARBA" id="ARBA00000085"/>
    </source>
</evidence>
<dbReference type="Proteomes" id="UP000249616">
    <property type="component" value="Chromosome"/>
</dbReference>
<dbReference type="EC" id="2.7.13.3" evidence="3"/>
<keyword evidence="7 15" id="KW-0418">Kinase</keyword>
<dbReference type="GO" id="GO:0000155">
    <property type="term" value="F:phosphorelay sensor kinase activity"/>
    <property type="evidence" value="ECO:0007669"/>
    <property type="project" value="InterPro"/>
</dbReference>
<evidence type="ECO:0000256" key="8">
    <source>
        <dbReference type="ARBA" id="ARBA00022989"/>
    </source>
</evidence>
<name>A0A2Z4J5P4_9ACTN</name>
<evidence type="ECO:0000259" key="14">
    <source>
        <dbReference type="PROSITE" id="PS50885"/>
    </source>
</evidence>
<dbReference type="SMART" id="SM00304">
    <property type="entry name" value="HAMP"/>
    <property type="match status" value="1"/>
</dbReference>
<dbReference type="InterPro" id="IPR036097">
    <property type="entry name" value="HisK_dim/P_sf"/>
</dbReference>
<dbReference type="InterPro" id="IPR003594">
    <property type="entry name" value="HATPase_dom"/>
</dbReference>
<evidence type="ECO:0000256" key="3">
    <source>
        <dbReference type="ARBA" id="ARBA00012438"/>
    </source>
</evidence>
<keyword evidence="6 12" id="KW-0812">Transmembrane</keyword>
<feature type="region of interest" description="Disordered" evidence="11">
    <location>
        <begin position="1"/>
        <end position="28"/>
    </location>
</feature>
<dbReference type="CDD" id="cd00075">
    <property type="entry name" value="HATPase"/>
    <property type="match status" value="1"/>
</dbReference>
<keyword evidence="8 12" id="KW-1133">Transmembrane helix</keyword>
<keyword evidence="9" id="KW-0902">Two-component regulatory system</keyword>
<dbReference type="Gene3D" id="6.10.340.10">
    <property type="match status" value="1"/>
</dbReference>
<evidence type="ECO:0000256" key="7">
    <source>
        <dbReference type="ARBA" id="ARBA00022777"/>
    </source>
</evidence>
<dbReference type="InterPro" id="IPR005467">
    <property type="entry name" value="His_kinase_dom"/>
</dbReference>
<dbReference type="PROSITE" id="PS50109">
    <property type="entry name" value="HIS_KIN"/>
    <property type="match status" value="1"/>
</dbReference>
<keyword evidence="10 12" id="KW-0472">Membrane</keyword>
<dbReference type="PROSITE" id="PS50885">
    <property type="entry name" value="HAMP"/>
    <property type="match status" value="1"/>
</dbReference>
<comment type="subcellular location">
    <subcellularLocation>
        <location evidence="2">Cell membrane</location>
    </subcellularLocation>
</comment>
<dbReference type="KEGG" id="scad:DN051_30835"/>
<dbReference type="CDD" id="cd06225">
    <property type="entry name" value="HAMP"/>
    <property type="match status" value="1"/>
</dbReference>
<feature type="transmembrane region" description="Helical" evidence="12">
    <location>
        <begin position="45"/>
        <end position="66"/>
    </location>
</feature>
<dbReference type="InterPro" id="IPR050428">
    <property type="entry name" value="TCS_sensor_his_kinase"/>
</dbReference>
<feature type="domain" description="Histidine kinase" evidence="13">
    <location>
        <begin position="198"/>
        <end position="412"/>
    </location>
</feature>
<dbReference type="Gene3D" id="3.30.565.10">
    <property type="entry name" value="Histidine kinase-like ATPase, C-terminal domain"/>
    <property type="match status" value="1"/>
</dbReference>
<reference evidence="15 16" key="1">
    <citation type="journal article" date="2019" name="Int. J. Syst. Evol. Microbiol.">
        <title>Streptomyces cadmiisoli sp. nov., a novel actinomycete isolated from cadmium-contaminated soil.</title>
        <authorList>
            <person name="Li K."/>
            <person name="Tang X."/>
            <person name="Zhao J."/>
            <person name="Guo Y."/>
            <person name="Tang Y."/>
            <person name="Gao J."/>
        </authorList>
    </citation>
    <scope>NUCLEOTIDE SEQUENCE [LARGE SCALE GENOMIC DNA]</scope>
    <source>
        <strain evidence="15 16">ZFG47</strain>
    </source>
</reference>
<dbReference type="PANTHER" id="PTHR45436">
    <property type="entry name" value="SENSOR HISTIDINE KINASE YKOH"/>
    <property type="match status" value="1"/>
</dbReference>
<evidence type="ECO:0000256" key="4">
    <source>
        <dbReference type="ARBA" id="ARBA00022553"/>
    </source>
</evidence>
<organism evidence="15 16">
    <name type="scientific">Streptomyces cadmiisoli</name>
    <dbReference type="NCBI Taxonomy" id="2184053"/>
    <lineage>
        <taxon>Bacteria</taxon>
        <taxon>Bacillati</taxon>
        <taxon>Actinomycetota</taxon>
        <taxon>Actinomycetes</taxon>
        <taxon>Kitasatosporales</taxon>
        <taxon>Streptomycetaceae</taxon>
        <taxon>Streptomyces</taxon>
        <taxon>Streptomyces aurantiacus group</taxon>
    </lineage>
</organism>
<dbReference type="AlphaFoldDB" id="A0A2Z4J5P4"/>
<evidence type="ECO:0000256" key="11">
    <source>
        <dbReference type="SAM" id="MobiDB-lite"/>
    </source>
</evidence>
<proteinExistence type="predicted"/>
<keyword evidence="16" id="KW-1185">Reference proteome</keyword>
<sequence length="427" mass="46213">MRTSRSSRPSYARATGSRRHREAAVPAAGTPPPAFVHTIRFRLTVLYSDLLFVLTALVLGATYLAVERSGEAHRVSDQFRAKKYVNDVHMGEIDVVKLQEVEAAVNHETLANLRHFSFAVLGVLAVASPAIGWILSGRALRPVRAISRTAADIQATDLSQRIRLTGPKDELREFADTVDSMLDRLDEAFRAQRRLIDDASHELRSPLAIIRADLDAVLTAEESDEADRRTAARSVDRATTRMTRLVEDLLATARRNAPALADTDVDLAVVAGEACEEFAPPAAERGLVLQRRLSSGHTVIGDHDALRRAVGNLLSNAVRLAPPGTGITVAAGRAEGWVWAAVRDRGPGIDDDRARVFDRFWRAKGSGGGRDRHAGLGLAIVRQIMESHGGQVRLFSRVGAGSTFVLWFPGPGAGHAEGGPPQEQPAV</sequence>
<accession>A0A2Z4J5P4</accession>
<dbReference type="PANTHER" id="PTHR45436:SF5">
    <property type="entry name" value="SENSOR HISTIDINE KINASE TRCS"/>
    <property type="match status" value="1"/>
</dbReference>
<feature type="domain" description="HAMP" evidence="14">
    <location>
        <begin position="137"/>
        <end position="190"/>
    </location>
</feature>
<dbReference type="SUPFAM" id="SSF55874">
    <property type="entry name" value="ATPase domain of HSP90 chaperone/DNA topoisomerase II/histidine kinase"/>
    <property type="match status" value="1"/>
</dbReference>
<evidence type="ECO:0000256" key="5">
    <source>
        <dbReference type="ARBA" id="ARBA00022679"/>
    </source>
</evidence>
<dbReference type="InterPro" id="IPR004358">
    <property type="entry name" value="Sig_transdc_His_kin-like_C"/>
</dbReference>
<dbReference type="Gene3D" id="1.10.287.130">
    <property type="match status" value="1"/>
</dbReference>